<accession>A0A5P2G1X8</accession>
<dbReference type="Proteomes" id="UP000292424">
    <property type="component" value="Chromosome"/>
</dbReference>
<dbReference type="AlphaFoldDB" id="A0A5P2G1X8"/>
<dbReference type="PANTHER" id="PTHR42852">
    <property type="entry name" value="THIOL:DISULFIDE INTERCHANGE PROTEIN DSBE"/>
    <property type="match status" value="1"/>
</dbReference>
<evidence type="ECO:0000256" key="3">
    <source>
        <dbReference type="ARBA" id="ARBA00023157"/>
    </source>
</evidence>
<proteinExistence type="predicted"/>
<evidence type="ECO:0000259" key="5">
    <source>
        <dbReference type="PROSITE" id="PS51352"/>
    </source>
</evidence>
<evidence type="ECO:0000313" key="6">
    <source>
        <dbReference type="EMBL" id="QES89804.1"/>
    </source>
</evidence>
<dbReference type="OrthoDB" id="750178at2"/>
<dbReference type="GO" id="GO:0030313">
    <property type="term" value="C:cell envelope"/>
    <property type="evidence" value="ECO:0007669"/>
    <property type="project" value="UniProtKB-SubCell"/>
</dbReference>
<organism evidence="6 7">
    <name type="scientific">Rhizosphaericola mali</name>
    <dbReference type="NCBI Taxonomy" id="2545455"/>
    <lineage>
        <taxon>Bacteria</taxon>
        <taxon>Pseudomonadati</taxon>
        <taxon>Bacteroidota</taxon>
        <taxon>Chitinophagia</taxon>
        <taxon>Chitinophagales</taxon>
        <taxon>Chitinophagaceae</taxon>
        <taxon>Rhizosphaericola</taxon>
    </lineage>
</organism>
<dbReference type="KEGG" id="arac:E0W69_014425"/>
<dbReference type="GO" id="GO:0016491">
    <property type="term" value="F:oxidoreductase activity"/>
    <property type="evidence" value="ECO:0007669"/>
    <property type="project" value="InterPro"/>
</dbReference>
<evidence type="ECO:0000313" key="7">
    <source>
        <dbReference type="Proteomes" id="UP000292424"/>
    </source>
</evidence>
<dbReference type="CDD" id="cd02966">
    <property type="entry name" value="TlpA_like_family"/>
    <property type="match status" value="1"/>
</dbReference>
<dbReference type="Pfam" id="PF14289">
    <property type="entry name" value="DUF4369"/>
    <property type="match status" value="1"/>
</dbReference>
<dbReference type="InterPro" id="IPR036249">
    <property type="entry name" value="Thioredoxin-like_sf"/>
</dbReference>
<evidence type="ECO:0000256" key="1">
    <source>
        <dbReference type="ARBA" id="ARBA00004196"/>
    </source>
</evidence>
<dbReference type="Pfam" id="PF00578">
    <property type="entry name" value="AhpC-TSA"/>
    <property type="match status" value="1"/>
</dbReference>
<evidence type="ECO:0000256" key="4">
    <source>
        <dbReference type="ARBA" id="ARBA00023284"/>
    </source>
</evidence>
<reference evidence="6 7" key="1">
    <citation type="submission" date="2019-09" db="EMBL/GenBank/DDBJ databases">
        <title>Complete genome sequence of Arachidicoccus sp. B3-10 isolated from apple orchard soil.</title>
        <authorList>
            <person name="Kim H.S."/>
            <person name="Han K.-I."/>
            <person name="Suh M.K."/>
            <person name="Lee K.C."/>
            <person name="Eom M.K."/>
            <person name="Kim J.-S."/>
            <person name="Kang S.W."/>
            <person name="Sin Y."/>
            <person name="Lee J.-S."/>
        </authorList>
    </citation>
    <scope>NUCLEOTIDE SEQUENCE [LARGE SCALE GENOMIC DNA]</scope>
    <source>
        <strain evidence="6 7">B3-10</strain>
    </source>
</reference>
<dbReference type="GO" id="GO:0016209">
    <property type="term" value="F:antioxidant activity"/>
    <property type="evidence" value="ECO:0007669"/>
    <property type="project" value="InterPro"/>
</dbReference>
<dbReference type="PANTHER" id="PTHR42852:SF6">
    <property type="entry name" value="THIOL:DISULFIDE INTERCHANGE PROTEIN DSBE"/>
    <property type="match status" value="1"/>
</dbReference>
<dbReference type="InterPro" id="IPR000866">
    <property type="entry name" value="AhpC/TSA"/>
</dbReference>
<feature type="domain" description="Thioredoxin" evidence="5">
    <location>
        <begin position="249"/>
        <end position="392"/>
    </location>
</feature>
<dbReference type="Gene3D" id="3.40.30.10">
    <property type="entry name" value="Glutaredoxin"/>
    <property type="match status" value="1"/>
</dbReference>
<dbReference type="SUPFAM" id="SSF52833">
    <property type="entry name" value="Thioredoxin-like"/>
    <property type="match status" value="1"/>
</dbReference>
<dbReference type="PROSITE" id="PS00194">
    <property type="entry name" value="THIOREDOXIN_1"/>
    <property type="match status" value="1"/>
</dbReference>
<comment type="subcellular location">
    <subcellularLocation>
        <location evidence="1">Cell envelope</location>
    </subcellularLocation>
</comment>
<dbReference type="PROSITE" id="PS51352">
    <property type="entry name" value="THIOREDOXIN_2"/>
    <property type="match status" value="1"/>
</dbReference>
<protein>
    <submittedName>
        <fullName evidence="6">AhpC/TSA family protein</fullName>
    </submittedName>
</protein>
<dbReference type="GO" id="GO:0017004">
    <property type="term" value="P:cytochrome complex assembly"/>
    <property type="evidence" value="ECO:0007669"/>
    <property type="project" value="UniProtKB-KW"/>
</dbReference>
<keyword evidence="3" id="KW-1015">Disulfide bond</keyword>
<keyword evidence="2" id="KW-0201">Cytochrome c-type biogenesis</keyword>
<gene>
    <name evidence="6" type="ORF">E0W69_014425</name>
</gene>
<sequence length="392" mass="43377">MKHLKTSIYSLLVLGSVHAQKKPTIAIKNTLYAGEGIVTVNVSKLTDKAGKYFLAIGRDQDSSTIIDGKLHFKKKLEEPAVAYLMFRPENSDPNSRLKPKDYFTFYLTPGSTEIVTDDSIAGAKIIHENAFQKDYADINAKQKAFNNTELKPLMEEYKVASQQNDKAKAEAIGEKFDSLQTAFKENTIKPFIISKAKTSPVALTFLQDYIGYSVDYPTINPLYEALSPTLKALPSGKTIGEKLALAKSTQIGQPAIDFTQNDTLGNPVKLSDFKGKYVLVDFWASWCGPCRGENPNVVEAFNKYKDKNFTILGVSFDGGNTRTTKEAWLGAIHADHLTWNHVSDLQGWNNAVGKLYGIQSIPQNILVDPNGNIVAKNIRGEELQKTLAGIFK</sequence>
<dbReference type="RefSeq" id="WP_131330762.1">
    <property type="nucleotide sequence ID" value="NZ_CP044016.1"/>
</dbReference>
<evidence type="ECO:0000256" key="2">
    <source>
        <dbReference type="ARBA" id="ARBA00022748"/>
    </source>
</evidence>
<dbReference type="InterPro" id="IPR050553">
    <property type="entry name" value="Thioredoxin_ResA/DsbE_sf"/>
</dbReference>
<keyword evidence="7" id="KW-1185">Reference proteome</keyword>
<dbReference type="InterPro" id="IPR025380">
    <property type="entry name" value="DUF4369"/>
</dbReference>
<name>A0A5P2G1X8_9BACT</name>
<keyword evidence="4" id="KW-0676">Redox-active center</keyword>
<dbReference type="InterPro" id="IPR017937">
    <property type="entry name" value="Thioredoxin_CS"/>
</dbReference>
<dbReference type="InterPro" id="IPR013766">
    <property type="entry name" value="Thioredoxin_domain"/>
</dbReference>
<dbReference type="EMBL" id="CP044016">
    <property type="protein sequence ID" value="QES89804.1"/>
    <property type="molecule type" value="Genomic_DNA"/>
</dbReference>